<sequence>MPLECISKPLQRELADSIIRLAHPDDLRILLACGAKVNEAVTQGLRPIHYAVWQRYAEAVNLLLVRGCDVNSTDDCGYSPLHLAAEHGYIEMMKMLLANGAKTDYREPLEKGVLYPRTTMSDEPLRLAIKNNHYNAARILLDARADPNARYFFGSEINLVPPLDVEYLDLLLNYGAYPDSRDRQGLTQLMRACRLPQGIESVLCLIQHGADVNAMTDDRHDNRTVLHYAVLSGNLETVSLILKQGARVNFDKEFQKPTPLDLAILKGDVAMAKLLIRANVNASSPIIGSPLHVVSSDNIPNRLALLQVLLEKGADPNLVVISDDGMPLKSPLGEYISSNTELDPKFVRLLLKFGARVIIKSQFRDPLGILNCLANLAQHHDLFNEVLASAEDFDPPIIRRCPALSAEQKTHVLTLSKTPLSLKHQARLYLRDTLGKKLPYVMSELGLPKVLVKYVLFEIR</sequence>
<accession>A0A226D097</accession>
<dbReference type="STRING" id="158441.A0A226D097"/>
<dbReference type="Pfam" id="PF07525">
    <property type="entry name" value="SOCS_box"/>
    <property type="match status" value="1"/>
</dbReference>
<dbReference type="InterPro" id="IPR036770">
    <property type="entry name" value="Ankyrin_rpt-contain_sf"/>
</dbReference>
<name>A0A226D097_FOLCA</name>
<dbReference type="SMART" id="SM00248">
    <property type="entry name" value="ANK"/>
    <property type="match status" value="8"/>
</dbReference>
<dbReference type="PROSITE" id="PS50088">
    <property type="entry name" value="ANK_REPEAT"/>
    <property type="match status" value="3"/>
</dbReference>
<dbReference type="InterPro" id="IPR002110">
    <property type="entry name" value="Ankyrin_rpt"/>
</dbReference>
<protein>
    <submittedName>
        <fullName evidence="3">Ankyrin-2</fullName>
    </submittedName>
</protein>
<dbReference type="PRINTS" id="PR01415">
    <property type="entry name" value="ANKYRIN"/>
</dbReference>
<keyword evidence="4" id="KW-1185">Reference proteome</keyword>
<evidence type="ECO:0000259" key="2">
    <source>
        <dbReference type="SMART" id="SM00969"/>
    </source>
</evidence>
<evidence type="ECO:0000313" key="4">
    <source>
        <dbReference type="Proteomes" id="UP000198287"/>
    </source>
</evidence>
<evidence type="ECO:0000313" key="3">
    <source>
        <dbReference type="EMBL" id="OXA38081.1"/>
    </source>
</evidence>
<dbReference type="OrthoDB" id="366390at2759"/>
<dbReference type="Gene3D" id="1.25.40.20">
    <property type="entry name" value="Ankyrin repeat-containing domain"/>
    <property type="match status" value="2"/>
</dbReference>
<dbReference type="AlphaFoldDB" id="A0A226D097"/>
<dbReference type="InterPro" id="IPR051616">
    <property type="entry name" value="Cul2-RING_E3_ligase_SR"/>
</dbReference>
<feature type="repeat" description="ANK" evidence="1">
    <location>
        <begin position="43"/>
        <end position="75"/>
    </location>
</feature>
<feature type="repeat" description="ANK" evidence="1">
    <location>
        <begin position="76"/>
        <end position="108"/>
    </location>
</feature>
<dbReference type="Pfam" id="PF12796">
    <property type="entry name" value="Ank_2"/>
    <property type="match status" value="2"/>
</dbReference>
<dbReference type="InterPro" id="IPR001496">
    <property type="entry name" value="SOCS_box"/>
</dbReference>
<dbReference type="SMART" id="SM00969">
    <property type="entry name" value="SOCS_box"/>
    <property type="match status" value="1"/>
</dbReference>
<dbReference type="EMBL" id="LNIX01000048">
    <property type="protein sequence ID" value="OXA38081.1"/>
    <property type="molecule type" value="Genomic_DNA"/>
</dbReference>
<comment type="caution">
    <text evidence="3">The sequence shown here is derived from an EMBL/GenBank/DDBJ whole genome shotgun (WGS) entry which is preliminary data.</text>
</comment>
<reference evidence="3 4" key="1">
    <citation type="submission" date="2015-12" db="EMBL/GenBank/DDBJ databases">
        <title>The genome of Folsomia candida.</title>
        <authorList>
            <person name="Faddeeva A."/>
            <person name="Derks M.F."/>
            <person name="Anvar Y."/>
            <person name="Smit S."/>
            <person name="Van Straalen N."/>
            <person name="Roelofs D."/>
        </authorList>
    </citation>
    <scope>NUCLEOTIDE SEQUENCE [LARGE SCALE GENOMIC DNA]</scope>
    <source>
        <strain evidence="3 4">VU population</strain>
        <tissue evidence="3">Whole body</tissue>
    </source>
</reference>
<proteinExistence type="predicted"/>
<feature type="repeat" description="ANK" evidence="1">
    <location>
        <begin position="221"/>
        <end position="253"/>
    </location>
</feature>
<gene>
    <name evidence="3" type="ORF">Fcan01_27137</name>
</gene>
<dbReference type="Proteomes" id="UP000198287">
    <property type="component" value="Unassembled WGS sequence"/>
</dbReference>
<dbReference type="OMA" id="VHTYIGS"/>
<evidence type="ECO:0000256" key="1">
    <source>
        <dbReference type="PROSITE-ProRule" id="PRU00023"/>
    </source>
</evidence>
<feature type="domain" description="SOCS box" evidence="2">
    <location>
        <begin position="419"/>
        <end position="458"/>
    </location>
</feature>
<dbReference type="PANTHER" id="PTHR46224">
    <property type="entry name" value="ANKYRIN REPEAT FAMILY PROTEIN"/>
    <property type="match status" value="1"/>
</dbReference>
<dbReference type="PANTHER" id="PTHR46224:SF64">
    <property type="entry name" value="IQ MOTIF AND ANKYRIN REPEAT DOMAIN-CONTAINING PROTEIN 1"/>
    <property type="match status" value="1"/>
</dbReference>
<organism evidence="3 4">
    <name type="scientific">Folsomia candida</name>
    <name type="common">Springtail</name>
    <dbReference type="NCBI Taxonomy" id="158441"/>
    <lineage>
        <taxon>Eukaryota</taxon>
        <taxon>Metazoa</taxon>
        <taxon>Ecdysozoa</taxon>
        <taxon>Arthropoda</taxon>
        <taxon>Hexapoda</taxon>
        <taxon>Collembola</taxon>
        <taxon>Entomobryomorpha</taxon>
        <taxon>Isotomoidea</taxon>
        <taxon>Isotomidae</taxon>
        <taxon>Proisotominae</taxon>
        <taxon>Folsomia</taxon>
    </lineage>
</organism>
<keyword evidence="1" id="KW-0040">ANK repeat</keyword>
<dbReference type="SUPFAM" id="SSF48403">
    <property type="entry name" value="Ankyrin repeat"/>
    <property type="match status" value="2"/>
</dbReference>
<dbReference type="PROSITE" id="PS50297">
    <property type="entry name" value="ANK_REP_REGION"/>
    <property type="match status" value="3"/>
</dbReference>
<dbReference type="CDD" id="cd03716">
    <property type="entry name" value="SOCS_ASB_like"/>
    <property type="match status" value="1"/>
</dbReference>